<feature type="domain" description="Exoribonuclease phosphorolytic" evidence="3">
    <location>
        <begin position="171"/>
        <end position="267"/>
    </location>
</feature>
<dbReference type="NCBIfam" id="TIGR03591">
    <property type="entry name" value="polynuc_phos"/>
    <property type="match status" value="1"/>
</dbReference>
<dbReference type="GO" id="GO:0005739">
    <property type="term" value="C:mitochondrion"/>
    <property type="evidence" value="ECO:0007669"/>
    <property type="project" value="TreeGrafter"/>
</dbReference>
<dbReference type="GO" id="GO:0000958">
    <property type="term" value="P:mitochondrial mRNA catabolic process"/>
    <property type="evidence" value="ECO:0007669"/>
    <property type="project" value="TreeGrafter"/>
</dbReference>
<dbReference type="GO" id="GO:0000965">
    <property type="term" value="P:mitochondrial RNA 3'-end processing"/>
    <property type="evidence" value="ECO:0007669"/>
    <property type="project" value="TreeGrafter"/>
</dbReference>
<dbReference type="SUPFAM" id="SSF55666">
    <property type="entry name" value="Ribonuclease PH domain 2-like"/>
    <property type="match status" value="2"/>
</dbReference>
<dbReference type="GO" id="GO:0004654">
    <property type="term" value="F:polyribonucleotide nucleotidyltransferase activity"/>
    <property type="evidence" value="ECO:0007669"/>
    <property type="project" value="InterPro"/>
</dbReference>
<sequence>MIFGRCLRPSSSSASGSKVALLRFSRRTTRFSSTDATNVANSTSPGRVRQQRAERLQHADGTQWEFRAGWVARLTAASVVLSTREAGSTDDGGEDNAILCTVVSKCIEPSLSVDELLEEVDEEAISVERNLNDGRYEEEEEEGMSEEIQRSEEEEEAEMTSSSSRKKDGSTTNPFSNGLALTVDFRQSASAIGRIPSNYFRKELSNDEQQITISRIIDRSLRPTIPPHFPGRIHVVCKPLALDPDSGDSTVLGINVAAAALALSPVPLRCTTAAVRVGIVDGNVVLNPSREVLKRSTMDLVFAGTRQVDEDEPDTTNDARRVLMVEMEGKEVNTEQFVEAMHKGFDAVHKTHAAIQRLVKAVGSRKYEVPDPALTDDSLAELSERCEVCQGALEAIFTDFTHTKMSRAEAMDEIFEGWRMLMSRLPGHYSEAQLRTTFSQMAKKLHHQLVHETGRRIDGRAVDEFRPIECRVNLYKKLHGSALFQRGQSQVFSTVTFDSPQSAFHPDAIAQLLGAQRKKTFMLHYEFPQFATNEFEERGSFSNRREIGHGVLAEKALRQVMPEQFPYTVRLACQVLESNGSTSMASVCAGSMALFDAGVPLLANHVAGLAIGLLTDGEGKRTKYTLLTDLMGYEDYAGDMDFKIAGTQRGFTAMQMDIKICGLPFGVLRETLERGRKGIDHVLALMRATVAEPRSEFKTSVPIIETMPLPAFKRAVLFRSGGYKAKLLEAETGVKVNSEDDSNISLFAPDKECMRKGKEMLEKLLEEHHDEHYQFGAIYKADIVQIMEGGVMVALREGAQPIWMRNSDLSAFGRKNAIGLSLQVGQRINVQYFGRDQHTGQHRISCKTLQIIDPPVQNLFGRNAKVTSGSGGGSDNSTAAAADEMPSGAKSAG</sequence>
<dbReference type="InterPro" id="IPR020568">
    <property type="entry name" value="Ribosomal_Su5_D2-typ_SF"/>
</dbReference>
<keyword evidence="5" id="KW-1185">Reference proteome</keyword>
<reference evidence="6" key="1">
    <citation type="submission" date="2022-11" db="UniProtKB">
        <authorList>
            <consortium name="WormBaseParasite"/>
        </authorList>
    </citation>
    <scope>IDENTIFICATION</scope>
</reference>
<evidence type="ECO:0000259" key="4">
    <source>
        <dbReference type="Pfam" id="PF03725"/>
    </source>
</evidence>
<dbReference type="InterPro" id="IPR036345">
    <property type="entry name" value="ExoRNase_PH_dom2_sf"/>
</dbReference>
<dbReference type="Pfam" id="PF01138">
    <property type="entry name" value="RNase_PH"/>
    <property type="match status" value="2"/>
</dbReference>
<evidence type="ECO:0000256" key="1">
    <source>
        <dbReference type="ARBA" id="ARBA00022884"/>
    </source>
</evidence>
<dbReference type="NCBIfam" id="NF008805">
    <property type="entry name" value="PRK11824.1"/>
    <property type="match status" value="1"/>
</dbReference>
<feature type="domain" description="Exoribonuclease phosphorolytic" evidence="4">
    <location>
        <begin position="272"/>
        <end position="345"/>
    </location>
</feature>
<protein>
    <submittedName>
        <fullName evidence="6">Polyribonucleotide nucleotidyltransferase</fullName>
    </submittedName>
</protein>
<evidence type="ECO:0000313" key="6">
    <source>
        <dbReference type="WBParaSite" id="Gr19_v10_g6148.t1"/>
    </source>
</evidence>
<dbReference type="CDD" id="cd11364">
    <property type="entry name" value="RNase_PH_PNPase_2"/>
    <property type="match status" value="1"/>
</dbReference>
<dbReference type="PANTHER" id="PTHR11252:SF0">
    <property type="entry name" value="POLYRIBONUCLEOTIDE NUCLEOTIDYLTRANSFERASE 1, MITOCHONDRIAL"/>
    <property type="match status" value="1"/>
</dbReference>
<evidence type="ECO:0000259" key="3">
    <source>
        <dbReference type="Pfam" id="PF01138"/>
    </source>
</evidence>
<dbReference type="InterPro" id="IPR012162">
    <property type="entry name" value="PNPase"/>
</dbReference>
<organism evidence="5 6">
    <name type="scientific">Globodera rostochiensis</name>
    <name type="common">Golden nematode worm</name>
    <name type="synonym">Heterodera rostochiensis</name>
    <dbReference type="NCBI Taxonomy" id="31243"/>
    <lineage>
        <taxon>Eukaryota</taxon>
        <taxon>Metazoa</taxon>
        <taxon>Ecdysozoa</taxon>
        <taxon>Nematoda</taxon>
        <taxon>Chromadorea</taxon>
        <taxon>Rhabditida</taxon>
        <taxon>Tylenchina</taxon>
        <taxon>Tylenchomorpha</taxon>
        <taxon>Tylenchoidea</taxon>
        <taxon>Heteroderidae</taxon>
        <taxon>Heteroderinae</taxon>
        <taxon>Globodera</taxon>
    </lineage>
</organism>
<dbReference type="Pfam" id="PF03725">
    <property type="entry name" value="RNase_PH_C"/>
    <property type="match status" value="1"/>
</dbReference>
<dbReference type="InterPro" id="IPR001247">
    <property type="entry name" value="ExoRNase_PH_dom1"/>
</dbReference>
<name>A0A914I316_GLORO</name>
<feature type="domain" description="Exoribonuclease phosphorolytic" evidence="3">
    <location>
        <begin position="464"/>
        <end position="600"/>
    </location>
</feature>
<dbReference type="Gene3D" id="3.30.1370.10">
    <property type="entry name" value="K Homology domain, type 1"/>
    <property type="match status" value="1"/>
</dbReference>
<dbReference type="SUPFAM" id="SSF54791">
    <property type="entry name" value="Eukaryotic type KH-domain (KH-domain type I)"/>
    <property type="match status" value="1"/>
</dbReference>
<dbReference type="SUPFAM" id="SSF54211">
    <property type="entry name" value="Ribosomal protein S5 domain 2-like"/>
    <property type="match status" value="2"/>
</dbReference>
<feature type="region of interest" description="Disordered" evidence="2">
    <location>
        <begin position="128"/>
        <end position="173"/>
    </location>
</feature>
<dbReference type="GO" id="GO:0005829">
    <property type="term" value="C:cytosol"/>
    <property type="evidence" value="ECO:0007669"/>
    <property type="project" value="TreeGrafter"/>
</dbReference>
<proteinExistence type="predicted"/>
<dbReference type="Proteomes" id="UP000887572">
    <property type="component" value="Unplaced"/>
</dbReference>
<feature type="region of interest" description="Disordered" evidence="2">
    <location>
        <begin position="862"/>
        <end position="893"/>
    </location>
</feature>
<dbReference type="InterPro" id="IPR027408">
    <property type="entry name" value="PNPase/RNase_PH_dom_sf"/>
</dbReference>
<feature type="compositionally biased region" description="Acidic residues" evidence="2">
    <location>
        <begin position="136"/>
        <end position="145"/>
    </location>
</feature>
<dbReference type="AlphaFoldDB" id="A0A914I316"/>
<dbReference type="GO" id="GO:0003723">
    <property type="term" value="F:RNA binding"/>
    <property type="evidence" value="ECO:0007669"/>
    <property type="project" value="UniProtKB-KW"/>
</dbReference>
<dbReference type="WBParaSite" id="Gr19_v10_g6148.t1">
    <property type="protein sequence ID" value="Gr19_v10_g6148.t1"/>
    <property type="gene ID" value="Gr19_v10_g6148"/>
</dbReference>
<evidence type="ECO:0000256" key="2">
    <source>
        <dbReference type="SAM" id="MobiDB-lite"/>
    </source>
</evidence>
<dbReference type="InterPro" id="IPR015847">
    <property type="entry name" value="ExoRNase_PH_dom2"/>
</dbReference>
<dbReference type="PANTHER" id="PTHR11252">
    <property type="entry name" value="POLYRIBONUCLEOTIDE NUCLEOTIDYLTRANSFERASE"/>
    <property type="match status" value="1"/>
</dbReference>
<dbReference type="Gene3D" id="3.30.230.70">
    <property type="entry name" value="GHMP Kinase, N-terminal domain"/>
    <property type="match status" value="2"/>
</dbReference>
<evidence type="ECO:0000313" key="5">
    <source>
        <dbReference type="Proteomes" id="UP000887572"/>
    </source>
</evidence>
<accession>A0A914I316</accession>
<dbReference type="GO" id="GO:0000175">
    <property type="term" value="F:3'-5'-RNA exonuclease activity"/>
    <property type="evidence" value="ECO:0007669"/>
    <property type="project" value="TreeGrafter"/>
</dbReference>
<dbReference type="InterPro" id="IPR036612">
    <property type="entry name" value="KH_dom_type_1_sf"/>
</dbReference>
<keyword evidence="1" id="KW-0694">RNA-binding</keyword>